<name>A0AAV5EF00_ELECO</name>
<evidence type="ECO:0008006" key="3">
    <source>
        <dbReference type="Google" id="ProtNLM"/>
    </source>
</evidence>
<dbReference type="PANTHER" id="PTHR33621:SF2">
    <property type="entry name" value="RIBOSOMAL L1 DOMAIN-CONTAINING PROTEIN"/>
    <property type="match status" value="1"/>
</dbReference>
<sequence length="235" mass="25162">MEAAAASAMDFHALSRRELQALCKRNGVRANMTNAAMADALQGLTSVDGIDEIGTTLCLPTPGRSTMKSAAKAAAVAGEEQQHGSPLPRGRRVSVMSPAAIRMDVEDGEDELKRDLIKEIVKTPGVALRSTSRRARATPAPLPTPATLRRSTRTAARKAAAPVEAENVVEEVSTVKTTTKKASARLNMMIDLDQEEEVAAATPKVQQDELKGERLSSSLTVYTVLITVRLLGDRF</sequence>
<protein>
    <recommendedName>
        <fullName evidence="3">SAP domain-containing protein</fullName>
    </recommendedName>
</protein>
<reference evidence="1" key="1">
    <citation type="journal article" date="2018" name="DNA Res.">
        <title>Multiple hybrid de novo genome assembly of finger millet, an orphan allotetraploid crop.</title>
        <authorList>
            <person name="Hatakeyama M."/>
            <person name="Aluri S."/>
            <person name="Balachadran M.T."/>
            <person name="Sivarajan S.R."/>
            <person name="Patrignani A."/>
            <person name="Gruter S."/>
            <person name="Poveda L."/>
            <person name="Shimizu-Inatsugi R."/>
            <person name="Baeten J."/>
            <person name="Francoijs K.J."/>
            <person name="Nataraja K.N."/>
            <person name="Reddy Y.A.N."/>
            <person name="Phadnis S."/>
            <person name="Ravikumar R.L."/>
            <person name="Schlapbach R."/>
            <person name="Sreeman S.M."/>
            <person name="Shimizu K.K."/>
        </authorList>
    </citation>
    <scope>NUCLEOTIDE SEQUENCE</scope>
</reference>
<organism evidence="1 2">
    <name type="scientific">Eleusine coracana subsp. coracana</name>
    <dbReference type="NCBI Taxonomy" id="191504"/>
    <lineage>
        <taxon>Eukaryota</taxon>
        <taxon>Viridiplantae</taxon>
        <taxon>Streptophyta</taxon>
        <taxon>Embryophyta</taxon>
        <taxon>Tracheophyta</taxon>
        <taxon>Spermatophyta</taxon>
        <taxon>Magnoliopsida</taxon>
        <taxon>Liliopsida</taxon>
        <taxon>Poales</taxon>
        <taxon>Poaceae</taxon>
        <taxon>PACMAD clade</taxon>
        <taxon>Chloridoideae</taxon>
        <taxon>Cynodonteae</taxon>
        <taxon>Eleusininae</taxon>
        <taxon>Eleusine</taxon>
    </lineage>
</organism>
<comment type="caution">
    <text evidence="1">The sequence shown here is derived from an EMBL/GenBank/DDBJ whole genome shotgun (WGS) entry which is preliminary data.</text>
</comment>
<dbReference type="PANTHER" id="PTHR33621">
    <property type="entry name" value="ASPARTIC/GLUTAMIC ACID-RICH PROTEIN"/>
    <property type="match status" value="1"/>
</dbReference>
<dbReference type="AlphaFoldDB" id="A0AAV5EF00"/>
<reference evidence="1" key="2">
    <citation type="submission" date="2021-12" db="EMBL/GenBank/DDBJ databases">
        <title>Resequencing data analysis of finger millet.</title>
        <authorList>
            <person name="Hatakeyama M."/>
            <person name="Aluri S."/>
            <person name="Balachadran M.T."/>
            <person name="Sivarajan S.R."/>
            <person name="Poveda L."/>
            <person name="Shimizu-Inatsugi R."/>
            <person name="Schlapbach R."/>
            <person name="Sreeman S.M."/>
            <person name="Shimizu K.K."/>
        </authorList>
    </citation>
    <scope>NUCLEOTIDE SEQUENCE</scope>
</reference>
<dbReference type="Proteomes" id="UP001054889">
    <property type="component" value="Unassembled WGS sequence"/>
</dbReference>
<evidence type="ECO:0000313" key="1">
    <source>
        <dbReference type="EMBL" id="GJN21944.1"/>
    </source>
</evidence>
<dbReference type="EMBL" id="BQKI01000075">
    <property type="protein sequence ID" value="GJN21944.1"/>
    <property type="molecule type" value="Genomic_DNA"/>
</dbReference>
<keyword evidence="2" id="KW-1185">Reference proteome</keyword>
<gene>
    <name evidence="1" type="primary">gb09468</name>
    <name evidence="1" type="ORF">PR202_gb09468</name>
</gene>
<proteinExistence type="predicted"/>
<evidence type="ECO:0000313" key="2">
    <source>
        <dbReference type="Proteomes" id="UP001054889"/>
    </source>
</evidence>
<accession>A0AAV5EF00</accession>